<keyword evidence="8" id="KW-0496">Mitochondrion</keyword>
<evidence type="ECO:0000256" key="2">
    <source>
        <dbReference type="ARBA" id="ARBA00006375"/>
    </source>
</evidence>
<keyword evidence="14" id="KW-1185">Reference proteome</keyword>
<dbReference type="SUPFAM" id="SSF103506">
    <property type="entry name" value="Mitochondrial carrier"/>
    <property type="match status" value="1"/>
</dbReference>
<name>A0A0E0DEX0_9ORYZ</name>
<feature type="compositionally biased region" description="Basic residues" evidence="12">
    <location>
        <begin position="1"/>
        <end position="20"/>
    </location>
</feature>
<sequence length="567" mass="61405">MRHMHHRRAPPPSPSRRRGHGSVTVRRKEIWPLVLRKSPSQPLDHHCSVQIDARLGFYNPPGSARLPTPHSPRASAMSARAAGGGRDGDGGRRKTLAKVSLSSLSAAAAEAATFPIDAVKTRLQLHRGTGGSGGGGGGVMRVAGELVRDGGIYRGLSPAVLRHLFYTPLRIVGYEHLRSTFASGGRDAGLLEKALAGGVSGVIAQVVASPADLIKVRMQADSRLLSQCIQPRYTGIFDAFTKIVWAEGFRGLWKGVVPNAQRAFLVNMGELTCYDQAKHFIIRKQICGDNLYAHTLASVASGLFATTLSCPADVIKTRMMNQGKDAKVLYRNSYDCLVKTVKHEGLTALWKGFLPTWARLGPWQFVFWVSYEKLRQASDEQAEGQWKCNSVHQLNTVLEVLAVPDVPDRLAVVTFGPRLAVCGGVWKHGSTVAASRHGGLGAFLRTGTMSTHGLSPASPWLTYPNVEAADVSATSEKLRSIISASAFWLCIRSSDRCPPRCVGWNTLTASPPAAPCSYDTTSTALRLAGRRRCCCRPEPGMAVALSEPDSRTRGRMFSPCAHETIWP</sequence>
<evidence type="ECO:0000313" key="13">
    <source>
        <dbReference type="EnsemblPlants" id="OMERI04G12860.1"/>
    </source>
</evidence>
<dbReference type="AlphaFoldDB" id="A0A0E0DEX0"/>
<evidence type="ECO:0000256" key="6">
    <source>
        <dbReference type="ARBA" id="ARBA00022792"/>
    </source>
</evidence>
<accession>A0A0E0DEX0</accession>
<comment type="subcellular location">
    <subcellularLocation>
        <location evidence="1">Mitochondrion inner membrane</location>
        <topology evidence="1">Multi-pass membrane protein</topology>
    </subcellularLocation>
</comment>
<keyword evidence="4 10" id="KW-0812">Transmembrane</keyword>
<dbReference type="PROSITE" id="PS50920">
    <property type="entry name" value="SOLCAR"/>
    <property type="match status" value="3"/>
</dbReference>
<evidence type="ECO:0000256" key="12">
    <source>
        <dbReference type="SAM" id="MobiDB-lite"/>
    </source>
</evidence>
<dbReference type="GO" id="GO:0022857">
    <property type="term" value="F:transmembrane transporter activity"/>
    <property type="evidence" value="ECO:0007669"/>
    <property type="project" value="UniProtKB-ARBA"/>
</dbReference>
<dbReference type="InterPro" id="IPR023395">
    <property type="entry name" value="MCP_dom_sf"/>
</dbReference>
<evidence type="ECO:0000256" key="3">
    <source>
        <dbReference type="ARBA" id="ARBA00022448"/>
    </source>
</evidence>
<organism evidence="13">
    <name type="scientific">Oryza meridionalis</name>
    <dbReference type="NCBI Taxonomy" id="40149"/>
    <lineage>
        <taxon>Eukaryota</taxon>
        <taxon>Viridiplantae</taxon>
        <taxon>Streptophyta</taxon>
        <taxon>Embryophyta</taxon>
        <taxon>Tracheophyta</taxon>
        <taxon>Spermatophyta</taxon>
        <taxon>Magnoliopsida</taxon>
        <taxon>Liliopsida</taxon>
        <taxon>Poales</taxon>
        <taxon>Poaceae</taxon>
        <taxon>BOP clade</taxon>
        <taxon>Oryzoideae</taxon>
        <taxon>Oryzeae</taxon>
        <taxon>Oryzinae</taxon>
        <taxon>Oryza</taxon>
    </lineage>
</organism>
<keyword evidence="7" id="KW-1133">Transmembrane helix</keyword>
<evidence type="ECO:0000256" key="7">
    <source>
        <dbReference type="ARBA" id="ARBA00022989"/>
    </source>
</evidence>
<evidence type="ECO:0000256" key="10">
    <source>
        <dbReference type="PROSITE-ProRule" id="PRU00282"/>
    </source>
</evidence>
<feature type="region of interest" description="Disordered" evidence="12">
    <location>
        <begin position="60"/>
        <end position="93"/>
    </location>
</feature>
<dbReference type="Gene3D" id="1.50.40.10">
    <property type="entry name" value="Mitochondrial carrier domain"/>
    <property type="match status" value="1"/>
</dbReference>
<dbReference type="FunFam" id="1.50.40.10:FF:000062">
    <property type="entry name" value="mitochondrial uncoupling protein 3"/>
    <property type="match status" value="1"/>
</dbReference>
<evidence type="ECO:0000256" key="11">
    <source>
        <dbReference type="RuleBase" id="RU000488"/>
    </source>
</evidence>
<evidence type="ECO:0000256" key="9">
    <source>
        <dbReference type="ARBA" id="ARBA00023136"/>
    </source>
</evidence>
<dbReference type="GO" id="GO:0005743">
    <property type="term" value="C:mitochondrial inner membrane"/>
    <property type="evidence" value="ECO:0007669"/>
    <property type="project" value="UniProtKB-SubCell"/>
</dbReference>
<dbReference type="EnsemblPlants" id="OMERI04G12860.1">
    <property type="protein sequence ID" value="OMERI04G12860.1"/>
    <property type="gene ID" value="OMERI04G12860"/>
</dbReference>
<keyword evidence="5" id="KW-0677">Repeat</keyword>
<feature type="repeat" description="Solcar" evidence="10">
    <location>
        <begin position="188"/>
        <end position="280"/>
    </location>
</feature>
<keyword evidence="9 10" id="KW-0472">Membrane</keyword>
<evidence type="ECO:0000256" key="5">
    <source>
        <dbReference type="ARBA" id="ARBA00022737"/>
    </source>
</evidence>
<dbReference type="PANTHER" id="PTHR45618">
    <property type="entry name" value="MITOCHONDRIAL DICARBOXYLATE CARRIER-RELATED"/>
    <property type="match status" value="1"/>
</dbReference>
<dbReference type="Proteomes" id="UP000008021">
    <property type="component" value="Chromosome 4"/>
</dbReference>
<dbReference type="Pfam" id="PF00153">
    <property type="entry name" value="Mito_carr"/>
    <property type="match status" value="3"/>
</dbReference>
<evidence type="ECO:0000256" key="8">
    <source>
        <dbReference type="ARBA" id="ARBA00023128"/>
    </source>
</evidence>
<dbReference type="InterPro" id="IPR050391">
    <property type="entry name" value="Mito_Metabolite_Transporter"/>
</dbReference>
<reference evidence="13" key="1">
    <citation type="submission" date="2015-04" db="UniProtKB">
        <authorList>
            <consortium name="EnsemblPlants"/>
        </authorList>
    </citation>
    <scope>IDENTIFICATION</scope>
</reference>
<evidence type="ECO:0000313" key="14">
    <source>
        <dbReference type="Proteomes" id="UP000008021"/>
    </source>
</evidence>
<comment type="similarity">
    <text evidence="2 11">Belongs to the mitochondrial carrier (TC 2.A.29) family.</text>
</comment>
<evidence type="ECO:0000256" key="4">
    <source>
        <dbReference type="ARBA" id="ARBA00022692"/>
    </source>
</evidence>
<proteinExistence type="inferred from homology"/>
<reference evidence="13" key="2">
    <citation type="submission" date="2018-05" db="EMBL/GenBank/DDBJ databases">
        <title>OmerRS3 (Oryza meridionalis Reference Sequence Version 3).</title>
        <authorList>
            <person name="Zhang J."/>
            <person name="Kudrna D."/>
            <person name="Lee S."/>
            <person name="Talag J."/>
            <person name="Welchert J."/>
            <person name="Wing R.A."/>
        </authorList>
    </citation>
    <scope>NUCLEOTIDE SEQUENCE [LARGE SCALE GENOMIC DNA]</scope>
    <source>
        <strain evidence="13">cv. OR44</strain>
    </source>
</reference>
<keyword evidence="3 11" id="KW-0813">Transport</keyword>
<feature type="repeat" description="Solcar" evidence="10">
    <location>
        <begin position="93"/>
        <end position="180"/>
    </location>
</feature>
<dbReference type="InterPro" id="IPR018108">
    <property type="entry name" value="MCP_transmembrane"/>
</dbReference>
<feature type="repeat" description="Solcar" evidence="10">
    <location>
        <begin position="289"/>
        <end position="377"/>
    </location>
</feature>
<dbReference type="InterPro" id="IPR002067">
    <property type="entry name" value="MCP"/>
</dbReference>
<protein>
    <submittedName>
        <fullName evidence="13">Uncharacterized protein</fullName>
    </submittedName>
</protein>
<feature type="region of interest" description="Disordered" evidence="12">
    <location>
        <begin position="1"/>
        <end position="25"/>
    </location>
</feature>
<dbReference type="PRINTS" id="PR00784">
    <property type="entry name" value="MTUNCOUPLING"/>
</dbReference>
<keyword evidence="6" id="KW-0999">Mitochondrion inner membrane</keyword>
<dbReference type="Gramene" id="OMERI04G12860.1">
    <property type="protein sequence ID" value="OMERI04G12860.1"/>
    <property type="gene ID" value="OMERI04G12860"/>
</dbReference>
<evidence type="ECO:0000256" key="1">
    <source>
        <dbReference type="ARBA" id="ARBA00004448"/>
    </source>
</evidence>